<gene>
    <name evidence="1" type="ORF">OMO_00335</name>
</gene>
<comment type="caution">
    <text evidence="1">The sequence shown here is derived from an EMBL/GenBank/DDBJ whole genome shotgun (WGS) entry which is preliminary data.</text>
</comment>
<organism evidence="1 2">
    <name type="scientific">Enterococcus cecorum DSM 20682 = ATCC 43198</name>
    <dbReference type="NCBI Taxonomy" id="1121864"/>
    <lineage>
        <taxon>Bacteria</taxon>
        <taxon>Bacillati</taxon>
        <taxon>Bacillota</taxon>
        <taxon>Bacilli</taxon>
        <taxon>Lactobacillales</taxon>
        <taxon>Enterococcaceae</taxon>
        <taxon>Enterococcus</taxon>
    </lineage>
</organism>
<name>S1QW61_9ENTE</name>
<dbReference type="Proteomes" id="UP000017415">
    <property type="component" value="Unassembled WGS sequence"/>
</dbReference>
<sequence length="255" mass="29642">MKNVTAKNETKISSSDIVKMLKSKLKKRKSVEKENPRYSEICGGSSQADVLYSFLGIYALGVWVYNKKKNQDINDFQSEIRKKLRKRMNEGINQHFYSTLFQLAIQDIGENDEIFNDVVEGRVSAIKSLEINVDTLNKNDELQRFISNYSSVGNVIPIWPGGNELKGKSGVFDIPELFFAKYREWYNVLLDLTGDFAYLDKFNQDFNCNFEKYESLDKFLNSISSIKEYTKYLEHVNEIIDTRTKLINEKLLNMK</sequence>
<protein>
    <submittedName>
        <fullName evidence="1">Uncharacterized protein</fullName>
    </submittedName>
</protein>
<dbReference type="OrthoDB" id="2052454at2"/>
<dbReference type="PATRIC" id="fig|1121864.4.peg.1865"/>
<reference evidence="1 2" key="1">
    <citation type="submission" date="2013-10" db="EMBL/GenBank/DDBJ databases">
        <title>The Genome Sequence of Enterococcus cecorum DSM 20682 (= ATCC 43198) (Illumina assembly).</title>
        <authorList>
            <consortium name="The Broad Institute Genomics Platform"/>
            <consortium name="The Broad Institute Genome Sequencing Center for Infectious Disease"/>
            <person name="Earl A."/>
            <person name="Russ C."/>
            <person name="Gilmore M."/>
            <person name="Surin D."/>
            <person name="Walker B."/>
            <person name="Young S."/>
            <person name="Zeng Q."/>
            <person name="Gargeya S."/>
            <person name="Fitzgerald M."/>
            <person name="Haas B."/>
            <person name="Abouelleil A."/>
            <person name="Allen A.W."/>
            <person name="Alvarado L."/>
            <person name="Arachchi H.M."/>
            <person name="Berlin A.M."/>
            <person name="Chapman S.B."/>
            <person name="Gainer-Dewar J."/>
            <person name="Goldberg J."/>
            <person name="Griggs A."/>
            <person name="Gujja S."/>
            <person name="Hansen M."/>
            <person name="Howarth C."/>
            <person name="Imamovic A."/>
            <person name="Ireland A."/>
            <person name="Larimer J."/>
            <person name="McCowan C."/>
            <person name="Murphy C."/>
            <person name="Pearson M."/>
            <person name="Poon T.W."/>
            <person name="Priest M."/>
            <person name="Roberts A."/>
            <person name="Saif S."/>
            <person name="Shea T."/>
            <person name="Sisk P."/>
            <person name="Sykes S."/>
            <person name="Wortman J."/>
            <person name="Nusbaum C."/>
            <person name="Birren B."/>
        </authorList>
    </citation>
    <scope>NUCLEOTIDE SEQUENCE [LARGE SCALE GENOMIC DNA]</scope>
    <source>
        <strain evidence="1 2">ATCC 43198</strain>
    </source>
</reference>
<dbReference type="HOGENOM" id="CLU_1088760_0_0_9"/>
<accession>S1QW61</accession>
<dbReference type="AlphaFoldDB" id="S1QW61"/>
<dbReference type="RefSeq" id="WP_016252007.1">
    <property type="nucleotide sequence ID" value="NZ_ASWI01000004.1"/>
</dbReference>
<evidence type="ECO:0000313" key="2">
    <source>
        <dbReference type="Proteomes" id="UP000017415"/>
    </source>
</evidence>
<dbReference type="eggNOG" id="ENOG502ZKC4">
    <property type="taxonomic scope" value="Bacteria"/>
</dbReference>
<keyword evidence="2" id="KW-1185">Reference proteome</keyword>
<dbReference type="EMBL" id="AHYS01000001">
    <property type="protein sequence ID" value="ESK62686.1"/>
    <property type="molecule type" value="Genomic_DNA"/>
</dbReference>
<proteinExistence type="predicted"/>
<dbReference type="GeneID" id="60871497"/>
<evidence type="ECO:0000313" key="1">
    <source>
        <dbReference type="EMBL" id="ESK62686.1"/>
    </source>
</evidence>